<protein>
    <submittedName>
        <fullName evidence="1">Uncharacterized protein</fullName>
    </submittedName>
</protein>
<dbReference type="EMBL" id="FJXR01000014">
    <property type="protein sequence ID" value="CZV46501.1"/>
    <property type="molecule type" value="Genomic_DNA"/>
</dbReference>
<accession>A0A144L0Y6</accession>
<evidence type="ECO:0000313" key="1">
    <source>
        <dbReference type="EMBL" id="CZV46501.1"/>
    </source>
</evidence>
<reference evidence="1 2" key="1">
    <citation type="submission" date="2016-03" db="EMBL/GenBank/DDBJ databases">
        <authorList>
            <consortium name="Pathogen Informatics"/>
        </authorList>
    </citation>
    <scope>NUCLEOTIDE SEQUENCE [LARGE SCALE GENOMIC DNA]</scope>
    <source>
        <strain evidence="2">e1252</strain>
    </source>
</reference>
<gene>
    <name evidence="1" type="ORF">SAMEA2273318_02573</name>
</gene>
<evidence type="ECO:0000313" key="2">
    <source>
        <dbReference type="Proteomes" id="UP000076008"/>
    </source>
</evidence>
<organism evidence="1 2">
    <name type="scientific">Enterobacter cloacae</name>
    <dbReference type="NCBI Taxonomy" id="550"/>
    <lineage>
        <taxon>Bacteria</taxon>
        <taxon>Pseudomonadati</taxon>
        <taxon>Pseudomonadota</taxon>
        <taxon>Gammaproteobacteria</taxon>
        <taxon>Enterobacterales</taxon>
        <taxon>Enterobacteriaceae</taxon>
        <taxon>Enterobacter</taxon>
        <taxon>Enterobacter cloacae complex</taxon>
    </lineage>
</organism>
<dbReference type="AlphaFoldDB" id="A0A144L0Y6"/>
<dbReference type="Proteomes" id="UP000076008">
    <property type="component" value="Unassembled WGS sequence"/>
</dbReference>
<sequence length="73" mass="8140">MISLHDGDASFASSFTKVVYSEDGKQCFSAGFKPTKGKKFVVLLLGEVDKTAIDYDLEAALNRLGFYRKEDNR</sequence>
<name>A0A144L0Y6_ENTCL</name>
<proteinExistence type="predicted"/>
<dbReference type="RefSeq" id="WP_059343072.1">
    <property type="nucleotide sequence ID" value="NZ_FJXR01000014.1"/>
</dbReference>